<sequence length="300" mass="35849">MGCAISNFHNHLIDLSKRSNLSKNTNNALIVAPHNLYRFLQENNPHPKCIFIFGKNPIHKMNNYVYNYSNMQISLRNNWLLTLLKQEIERQNHGPYENIFIINLIPNRITLFRQCLFLRQTPSFINFDYNYVAIKLIRHSTRRKELEIKNNGIIIGANTFDDNVDDNYTNYFRATNKLYEIRVKNAEDRIRLRLSTSNKTAIPISNRQELISFIQMPKKDLLEINISEFHFNQRMETILDRCRQQTLLFIINNEIDLDDNIKLLIINNNNNQDRQQQYDLIFLRKFIQLYRLTSYALKFV</sequence>
<keyword evidence="2" id="KW-1185">Reference proteome</keyword>
<name>A0A922L6Y4_DERFA</name>
<organism evidence="1 2">
    <name type="scientific">Dermatophagoides farinae</name>
    <name type="common">American house dust mite</name>
    <dbReference type="NCBI Taxonomy" id="6954"/>
    <lineage>
        <taxon>Eukaryota</taxon>
        <taxon>Metazoa</taxon>
        <taxon>Ecdysozoa</taxon>
        <taxon>Arthropoda</taxon>
        <taxon>Chelicerata</taxon>
        <taxon>Arachnida</taxon>
        <taxon>Acari</taxon>
        <taxon>Acariformes</taxon>
        <taxon>Sarcoptiformes</taxon>
        <taxon>Astigmata</taxon>
        <taxon>Psoroptidia</taxon>
        <taxon>Analgoidea</taxon>
        <taxon>Pyroglyphidae</taxon>
        <taxon>Dermatophagoidinae</taxon>
        <taxon>Dermatophagoides</taxon>
    </lineage>
</organism>
<protein>
    <submittedName>
        <fullName evidence="1">Uncharacterized protein</fullName>
    </submittedName>
</protein>
<evidence type="ECO:0000313" key="1">
    <source>
        <dbReference type="EMBL" id="KAH9522641.1"/>
    </source>
</evidence>
<dbReference type="EMBL" id="ASGP02000002">
    <property type="protein sequence ID" value="KAH9522641.1"/>
    <property type="molecule type" value="Genomic_DNA"/>
</dbReference>
<evidence type="ECO:0000313" key="2">
    <source>
        <dbReference type="Proteomes" id="UP000790347"/>
    </source>
</evidence>
<dbReference type="AlphaFoldDB" id="A0A922L6Y4"/>
<reference evidence="1" key="1">
    <citation type="submission" date="2013-05" db="EMBL/GenBank/DDBJ databases">
        <authorList>
            <person name="Yim A.K.Y."/>
            <person name="Chan T.F."/>
            <person name="Ji K.M."/>
            <person name="Liu X.Y."/>
            <person name="Zhou J.W."/>
            <person name="Li R.Q."/>
            <person name="Yang K.Y."/>
            <person name="Li J."/>
            <person name="Li M."/>
            <person name="Law P.T.W."/>
            <person name="Wu Y.L."/>
            <person name="Cai Z.L."/>
            <person name="Qin H."/>
            <person name="Bao Y."/>
            <person name="Leung R.K.K."/>
            <person name="Ng P.K.S."/>
            <person name="Zou J."/>
            <person name="Zhong X.J."/>
            <person name="Ran P.X."/>
            <person name="Zhong N.S."/>
            <person name="Liu Z.G."/>
            <person name="Tsui S.K.W."/>
        </authorList>
    </citation>
    <scope>NUCLEOTIDE SEQUENCE</scope>
    <source>
        <strain evidence="1">Derf</strain>
        <tissue evidence="1">Whole organism</tissue>
    </source>
</reference>
<comment type="caution">
    <text evidence="1">The sequence shown here is derived from an EMBL/GenBank/DDBJ whole genome shotgun (WGS) entry which is preliminary data.</text>
</comment>
<dbReference type="Proteomes" id="UP000790347">
    <property type="component" value="Unassembled WGS sequence"/>
</dbReference>
<reference evidence="1" key="2">
    <citation type="journal article" date="2022" name="Res Sq">
        <title>Comparative Genomics Reveals Insights into the Divergent Evolution of Astigmatic Mites and Household Pest Adaptations.</title>
        <authorList>
            <person name="Xiong Q."/>
            <person name="Wan A.T.-Y."/>
            <person name="Liu X.-Y."/>
            <person name="Fung C.S.-H."/>
            <person name="Xiao X."/>
            <person name="Malainual N."/>
            <person name="Hou J."/>
            <person name="Wang L."/>
            <person name="Wang M."/>
            <person name="Yang K."/>
            <person name="Cui Y."/>
            <person name="Leung E."/>
            <person name="Nong W."/>
            <person name="Shin S.-K."/>
            <person name="Au S."/>
            <person name="Jeong K.Y."/>
            <person name="Chew F.T."/>
            <person name="Hui J."/>
            <person name="Leung T.F."/>
            <person name="Tungtrongchitr A."/>
            <person name="Zhong N."/>
            <person name="Liu Z."/>
            <person name="Tsui S."/>
        </authorList>
    </citation>
    <scope>NUCLEOTIDE SEQUENCE</scope>
    <source>
        <strain evidence="1">Derf</strain>
        <tissue evidence="1">Whole organism</tissue>
    </source>
</reference>
<gene>
    <name evidence="1" type="ORF">DERF_006208</name>
</gene>
<proteinExistence type="predicted"/>
<accession>A0A922L6Y4</accession>